<evidence type="ECO:0000313" key="3">
    <source>
        <dbReference type="Proteomes" id="UP001176941"/>
    </source>
</evidence>
<sequence length="115" mass="12385">MSAPKDPRWKFESLIRLIRSLRLQSAANLSGFTSPSNTNNVHLEAWRGWASPHLGPGPHGETCRSGVNLLPSVSGRKPALGPSAPAPGLAPPFTCRLQTQMRSEGPPVNPHTFPM</sequence>
<dbReference type="Proteomes" id="UP001176941">
    <property type="component" value="Chromosome 33"/>
</dbReference>
<name>A0ABN8ZKG8_RANTA</name>
<accession>A0ABN8ZKG8</accession>
<feature type="region of interest" description="Disordered" evidence="1">
    <location>
        <begin position="74"/>
        <end position="93"/>
    </location>
</feature>
<gene>
    <name evidence="2" type="ORF">MRATA1EN1_LOCUS21658</name>
</gene>
<dbReference type="EMBL" id="OX459969">
    <property type="protein sequence ID" value="CAI9172696.1"/>
    <property type="molecule type" value="Genomic_DNA"/>
</dbReference>
<organism evidence="2 3">
    <name type="scientific">Rangifer tarandus platyrhynchus</name>
    <name type="common">Svalbard reindeer</name>
    <dbReference type="NCBI Taxonomy" id="3082113"/>
    <lineage>
        <taxon>Eukaryota</taxon>
        <taxon>Metazoa</taxon>
        <taxon>Chordata</taxon>
        <taxon>Craniata</taxon>
        <taxon>Vertebrata</taxon>
        <taxon>Euteleostomi</taxon>
        <taxon>Mammalia</taxon>
        <taxon>Eutheria</taxon>
        <taxon>Laurasiatheria</taxon>
        <taxon>Artiodactyla</taxon>
        <taxon>Ruminantia</taxon>
        <taxon>Pecora</taxon>
        <taxon>Cervidae</taxon>
        <taxon>Odocoileinae</taxon>
        <taxon>Rangifer</taxon>
    </lineage>
</organism>
<keyword evidence="3" id="KW-1185">Reference proteome</keyword>
<protein>
    <submittedName>
        <fullName evidence="2">Uncharacterized protein</fullName>
    </submittedName>
</protein>
<proteinExistence type="predicted"/>
<evidence type="ECO:0000313" key="2">
    <source>
        <dbReference type="EMBL" id="CAI9172696.1"/>
    </source>
</evidence>
<evidence type="ECO:0000256" key="1">
    <source>
        <dbReference type="SAM" id="MobiDB-lite"/>
    </source>
</evidence>
<reference evidence="2" key="1">
    <citation type="submission" date="2023-04" db="EMBL/GenBank/DDBJ databases">
        <authorList>
            <consortium name="ELIXIR-Norway"/>
        </authorList>
    </citation>
    <scope>NUCLEOTIDE SEQUENCE [LARGE SCALE GENOMIC DNA]</scope>
</reference>